<organism evidence="1 2">
    <name type="scientific">Trichonephila clavata</name>
    <name type="common">Joro spider</name>
    <name type="synonym">Nephila clavata</name>
    <dbReference type="NCBI Taxonomy" id="2740835"/>
    <lineage>
        <taxon>Eukaryota</taxon>
        <taxon>Metazoa</taxon>
        <taxon>Ecdysozoa</taxon>
        <taxon>Arthropoda</taxon>
        <taxon>Chelicerata</taxon>
        <taxon>Arachnida</taxon>
        <taxon>Araneae</taxon>
        <taxon>Araneomorphae</taxon>
        <taxon>Entelegynae</taxon>
        <taxon>Araneoidea</taxon>
        <taxon>Nephilidae</taxon>
        <taxon>Trichonephila</taxon>
    </lineage>
</organism>
<evidence type="ECO:0000313" key="2">
    <source>
        <dbReference type="Proteomes" id="UP000887116"/>
    </source>
</evidence>
<dbReference type="Proteomes" id="UP000887116">
    <property type="component" value="Unassembled WGS sequence"/>
</dbReference>
<evidence type="ECO:0000313" key="1">
    <source>
        <dbReference type="EMBL" id="GFQ82512.1"/>
    </source>
</evidence>
<dbReference type="EMBL" id="BMAO01032486">
    <property type="protein sequence ID" value="GFQ82512.1"/>
    <property type="molecule type" value="Genomic_DNA"/>
</dbReference>
<reference evidence="1" key="1">
    <citation type="submission" date="2020-07" db="EMBL/GenBank/DDBJ databases">
        <title>Multicomponent nature underlies the extraordinary mechanical properties of spider dragline silk.</title>
        <authorList>
            <person name="Kono N."/>
            <person name="Nakamura H."/>
            <person name="Mori M."/>
            <person name="Yoshida Y."/>
            <person name="Ohtoshi R."/>
            <person name="Malay A.D."/>
            <person name="Moran D.A.P."/>
            <person name="Tomita M."/>
            <person name="Numata K."/>
            <person name="Arakawa K."/>
        </authorList>
    </citation>
    <scope>NUCLEOTIDE SEQUENCE</scope>
</reference>
<protein>
    <submittedName>
        <fullName evidence="1">Uncharacterized protein</fullName>
    </submittedName>
</protein>
<sequence length="81" mass="9431">MSLYTTKQCFKPVNGPRKTFQDAMDPFTKQGNCPRTLIRKSPYTKAGLRLRITVHRYDIRGQPFRSHPSHSPILYSTKLCF</sequence>
<gene>
    <name evidence="1" type="ORF">TNCT_361461</name>
</gene>
<comment type="caution">
    <text evidence="1">The sequence shown here is derived from an EMBL/GenBank/DDBJ whole genome shotgun (WGS) entry which is preliminary data.</text>
</comment>
<proteinExistence type="predicted"/>
<keyword evidence="2" id="KW-1185">Reference proteome</keyword>
<name>A0A8X6FKY4_TRICU</name>
<dbReference type="AlphaFoldDB" id="A0A8X6FKY4"/>
<accession>A0A8X6FKY4</accession>